<evidence type="ECO:0000313" key="7">
    <source>
        <dbReference type="EMBL" id="CAG7611445.1"/>
    </source>
</evidence>
<dbReference type="GO" id="GO:0030313">
    <property type="term" value="C:cell envelope"/>
    <property type="evidence" value="ECO:0007669"/>
    <property type="project" value="UniProtKB-SubCell"/>
</dbReference>
<comment type="subcellular location">
    <subcellularLocation>
        <location evidence="1">Cell envelope</location>
    </subcellularLocation>
</comment>
<keyword evidence="3 5" id="KW-0732">Signal</keyword>
<evidence type="ECO:0000259" key="6">
    <source>
        <dbReference type="Pfam" id="PF13407"/>
    </source>
</evidence>
<keyword evidence="8" id="KW-1185">Reference proteome</keyword>
<evidence type="ECO:0000313" key="8">
    <source>
        <dbReference type="Proteomes" id="UP000693892"/>
    </source>
</evidence>
<sequence length="387" mass="40098">MKNIIKALGLTAAVLLTVSACSGGSEQVTEDVDPKADGAAWTIPALFTDCTASDVDPAGCVGPAEELDYTSLSRDEVTKAWALCAALPHLKDSIWIASNYGLVSQAERLDVNLSVVEAGGYENLAEQVSQIEDCVSSGADAILVGAVSYDSINPALEQARAQGVKVIDYGNGVSTPDVDGRVVVDYRDMGTMIGQHLAGLGEDLTVAVFPGPAGVGWSERSLSGFEDAVAGSGVEVADVKYGDTGREVQLKLVEDALAANPDLDALVGNAPMLEAAASVLAEQGKSDQVRLYGTYTTPETMALIEAGRAGCGSVEPTVLSGQFGVDMAVRVLEGKNSPQADARISPVPLVLCGPAEGDSNNLDGFDKQTTFAPDGWQPESVVKSTRS</sequence>
<evidence type="ECO:0000256" key="3">
    <source>
        <dbReference type="ARBA" id="ARBA00022729"/>
    </source>
</evidence>
<dbReference type="AlphaFoldDB" id="A0A916JYT7"/>
<dbReference type="NCBIfam" id="NF008185">
    <property type="entry name" value="PRK10936.1"/>
    <property type="match status" value="1"/>
</dbReference>
<comment type="similarity">
    <text evidence="2">Belongs to the bacterial solute-binding protein 2 family.</text>
</comment>
<feature type="chain" id="PRO_5039127523" evidence="5">
    <location>
        <begin position="23"/>
        <end position="387"/>
    </location>
</feature>
<dbReference type="CDD" id="cd06306">
    <property type="entry name" value="PBP1_TorT-like"/>
    <property type="match status" value="1"/>
</dbReference>
<evidence type="ECO:0000256" key="5">
    <source>
        <dbReference type="SAM" id="SignalP"/>
    </source>
</evidence>
<dbReference type="Pfam" id="PF13407">
    <property type="entry name" value="Peripla_BP_4"/>
    <property type="match status" value="1"/>
</dbReference>
<feature type="domain" description="Periplasmic binding protein" evidence="6">
    <location>
        <begin position="88"/>
        <end position="335"/>
    </location>
</feature>
<feature type="signal peptide" evidence="5">
    <location>
        <begin position="1"/>
        <end position="22"/>
    </location>
</feature>
<dbReference type="PANTHER" id="PTHR46847:SF1">
    <property type="entry name" value="D-ALLOSE-BINDING PERIPLASMIC PROTEIN-RELATED"/>
    <property type="match status" value="1"/>
</dbReference>
<evidence type="ECO:0000256" key="2">
    <source>
        <dbReference type="ARBA" id="ARBA00007639"/>
    </source>
</evidence>
<dbReference type="EMBL" id="CAJVAP010000014">
    <property type="protein sequence ID" value="CAG7611445.1"/>
    <property type="molecule type" value="Genomic_DNA"/>
</dbReference>
<feature type="compositionally biased region" description="Polar residues" evidence="4">
    <location>
        <begin position="358"/>
        <end position="371"/>
    </location>
</feature>
<feature type="region of interest" description="Disordered" evidence="4">
    <location>
        <begin position="358"/>
        <end position="387"/>
    </location>
</feature>
<comment type="caution">
    <text evidence="7">The sequence shown here is derived from an EMBL/GenBank/DDBJ whole genome shotgun (WGS) entry which is preliminary data.</text>
</comment>
<dbReference type="PROSITE" id="PS51257">
    <property type="entry name" value="PROKAR_LIPOPROTEIN"/>
    <property type="match status" value="1"/>
</dbReference>
<proteinExistence type="inferred from homology"/>
<gene>
    <name evidence="7" type="primary">torT</name>
    <name evidence="7" type="ORF">LEUCIP111803_01435</name>
</gene>
<dbReference type="Proteomes" id="UP000693892">
    <property type="component" value="Unassembled WGS sequence"/>
</dbReference>
<organism evidence="7 8">
    <name type="scientific">Leucobacter soli</name>
    <dbReference type="NCBI Taxonomy" id="2812850"/>
    <lineage>
        <taxon>Bacteria</taxon>
        <taxon>Bacillati</taxon>
        <taxon>Actinomycetota</taxon>
        <taxon>Actinomycetes</taxon>
        <taxon>Micrococcales</taxon>
        <taxon>Microbacteriaceae</taxon>
        <taxon>Leucobacter</taxon>
    </lineage>
</organism>
<dbReference type="PANTHER" id="PTHR46847">
    <property type="entry name" value="D-ALLOSE-BINDING PERIPLASMIC PROTEIN-RELATED"/>
    <property type="match status" value="1"/>
</dbReference>
<evidence type="ECO:0000256" key="1">
    <source>
        <dbReference type="ARBA" id="ARBA00004196"/>
    </source>
</evidence>
<accession>A0A916JYT7</accession>
<name>A0A916JYT7_9MICO</name>
<evidence type="ECO:0000256" key="4">
    <source>
        <dbReference type="SAM" id="MobiDB-lite"/>
    </source>
</evidence>
<reference evidence="7" key="1">
    <citation type="submission" date="2021-06" db="EMBL/GenBank/DDBJ databases">
        <authorList>
            <person name="Criscuolo A."/>
        </authorList>
    </citation>
    <scope>NUCLEOTIDE SEQUENCE</scope>
    <source>
        <strain evidence="7">CIP111803</strain>
    </source>
</reference>
<protein>
    <submittedName>
        <fullName evidence="7">Periplasmic protein TorT</fullName>
    </submittedName>
</protein>
<dbReference type="InterPro" id="IPR025997">
    <property type="entry name" value="SBP_2_dom"/>
</dbReference>
<dbReference type="RefSeq" id="WP_218115044.1">
    <property type="nucleotide sequence ID" value="NZ_CAJVAP010000014.1"/>
</dbReference>